<evidence type="ECO:0000313" key="1">
    <source>
        <dbReference type="EMBL" id="MBB2158435.1"/>
    </source>
</evidence>
<comment type="caution">
    <text evidence="1">The sequence shown here is derived from an EMBL/GenBank/DDBJ whole genome shotgun (WGS) entry which is preliminary data.</text>
</comment>
<dbReference type="EMBL" id="JABEQG010000089">
    <property type="protein sequence ID" value="MBB2158435.1"/>
    <property type="molecule type" value="Genomic_DNA"/>
</dbReference>
<evidence type="ECO:0000313" key="2">
    <source>
        <dbReference type="Proteomes" id="UP000550787"/>
    </source>
</evidence>
<proteinExistence type="predicted"/>
<sequence length="82" mass="8934">MILVATGLLFHKAMGRTYPHLIPAPQPGSQSSGQVSMEDIDTALAAAGDTFDIDPDDLRRLLSLAEQNAIRRSINSTQKSRR</sequence>
<dbReference type="AlphaFoldDB" id="A0A7W4I904"/>
<reference evidence="1 2" key="1">
    <citation type="submission" date="2020-04" db="EMBL/GenBank/DDBJ databases">
        <title>Description of novel Gluconacetobacter.</title>
        <authorList>
            <person name="Sombolestani A."/>
        </authorList>
    </citation>
    <scope>NUCLEOTIDE SEQUENCE [LARGE SCALE GENOMIC DNA]</scope>
    <source>
        <strain evidence="1 2">LMG 7603</strain>
    </source>
</reference>
<protein>
    <submittedName>
        <fullName evidence="1">Uncharacterized protein</fullName>
    </submittedName>
</protein>
<dbReference type="Proteomes" id="UP000550787">
    <property type="component" value="Unassembled WGS sequence"/>
</dbReference>
<accession>A0A7W4I904</accession>
<organism evidence="1 2">
    <name type="scientific">Gluconacetobacter diazotrophicus</name>
    <name type="common">Acetobacter diazotrophicus</name>
    <dbReference type="NCBI Taxonomy" id="33996"/>
    <lineage>
        <taxon>Bacteria</taxon>
        <taxon>Pseudomonadati</taxon>
        <taxon>Pseudomonadota</taxon>
        <taxon>Alphaproteobacteria</taxon>
        <taxon>Acetobacterales</taxon>
        <taxon>Acetobacteraceae</taxon>
        <taxon>Gluconacetobacter</taxon>
    </lineage>
</organism>
<gene>
    <name evidence="1" type="ORF">HLH33_19440</name>
</gene>
<name>A0A7W4I904_GLUDI</name>
<dbReference type="RefSeq" id="WP_144880567.1">
    <property type="nucleotide sequence ID" value="NZ_JABEQG010000089.1"/>
</dbReference>